<keyword evidence="6" id="KW-1185">Reference proteome</keyword>
<evidence type="ECO:0000313" key="5">
    <source>
        <dbReference type="Ensembl" id="ENSRFEP00010024286.1"/>
    </source>
</evidence>
<dbReference type="Ensembl" id="ENSRFET00010026403.1">
    <property type="protein sequence ID" value="ENSRFEP00010024286.1"/>
    <property type="gene ID" value="ENSRFEG00010016163.1"/>
</dbReference>
<feature type="compositionally biased region" description="Basic and acidic residues" evidence="2">
    <location>
        <begin position="64"/>
        <end position="76"/>
    </location>
</feature>
<reference evidence="5 6" key="1">
    <citation type="journal article" date="2015" name="Annu Rev Anim Biosci">
        <title>The Genome 10K Project: a way forward.</title>
        <authorList>
            <person name="Koepfli K.P."/>
            <person name="Paten B."/>
            <person name="O'Brien S.J."/>
            <person name="Koepfli K.P."/>
            <person name="Paten B."/>
            <person name="Antunes A."/>
            <person name="Belov K."/>
            <person name="Bustamante C."/>
            <person name="Castoe T.A."/>
            <person name="Clawson H."/>
            <person name="Crawford A.J."/>
            <person name="Diekhans M."/>
            <person name="Distel D."/>
            <person name="Durbin R."/>
            <person name="Earl D."/>
            <person name="Fujita M.K."/>
            <person name="Gamble T."/>
            <person name="Georges A."/>
            <person name="Gemmell N."/>
            <person name="Gilbert M.T."/>
            <person name="Graves J.M."/>
            <person name="Green R.E."/>
            <person name="Hickey G."/>
            <person name="Jarvis E.D."/>
            <person name="Johnson W."/>
            <person name="Komissarov A."/>
            <person name="Korf I."/>
            <person name="Kuhn R."/>
            <person name="Larkin D.M."/>
            <person name="Lewin H."/>
            <person name="Lopez J.V."/>
            <person name="Ma J."/>
            <person name="Marques-Bonet T."/>
            <person name="Miller W."/>
            <person name="Murphy R."/>
            <person name="Pevzner P."/>
            <person name="Shapiro B."/>
            <person name="Steiner C."/>
            <person name="Tamazian G."/>
            <person name="Venkatesh B."/>
            <person name="Wang J."/>
            <person name="Wayne R."/>
            <person name="Wiley E."/>
            <person name="Yang H."/>
            <person name="Zhang G."/>
            <person name="Haussler D."/>
            <person name="Ryder O."/>
            <person name="O'Brien S.J."/>
        </authorList>
    </citation>
    <scope>NUCLEOTIDE SEQUENCE</scope>
</reference>
<feature type="region of interest" description="Disordered" evidence="2">
    <location>
        <begin position="129"/>
        <end position="161"/>
    </location>
</feature>
<feature type="region of interest" description="Disordered" evidence="2">
    <location>
        <begin position="40"/>
        <end position="76"/>
    </location>
</feature>
<evidence type="ECO:0000313" key="7">
    <source>
        <dbReference type="Proteomes" id="UP000585614"/>
    </source>
</evidence>
<name>A0A671FF48_RHIFE</name>
<feature type="domain" description="CCDC174 alpha/beta GRSR" evidence="3">
    <location>
        <begin position="162"/>
        <end position="191"/>
    </location>
</feature>
<feature type="region of interest" description="Disordered" evidence="2">
    <location>
        <begin position="302"/>
        <end position="376"/>
    </location>
</feature>
<reference evidence="5" key="5">
    <citation type="submission" date="2025-05" db="UniProtKB">
        <authorList>
            <consortium name="Ensembl"/>
        </authorList>
    </citation>
    <scope>IDENTIFICATION</scope>
</reference>
<reference evidence="5 6" key="3">
    <citation type="submission" date="2018-12" db="EMBL/GenBank/DDBJ databases">
        <title>G10K-VGP greater horseshoe bat female genome, primary haplotype.</title>
        <authorList>
            <person name="Teeling E."/>
            <person name="Myers G."/>
            <person name="Vernes S."/>
            <person name="Pippel M."/>
            <person name="Winkler S."/>
            <person name="Fedrigo O."/>
            <person name="Rhie A."/>
            <person name="Koren S."/>
            <person name="Phillippy A."/>
            <person name="Lewin H."/>
            <person name="Damas J."/>
            <person name="Howe K."/>
            <person name="Mountcastle J."/>
            <person name="Jarvis E.D."/>
        </authorList>
    </citation>
    <scope>NUCLEOTIDE SEQUENCE [LARGE SCALE GENOMIC DNA]</scope>
</reference>
<dbReference type="AlphaFoldDB" id="A0A671FF48"/>
<proteinExistence type="predicted"/>
<dbReference type="PANTHER" id="PTHR15885">
    <property type="entry name" value="COILED-COIL DOMAIN-CONTAINING PROTEIN 174"/>
    <property type="match status" value="1"/>
</dbReference>
<protein>
    <submittedName>
        <fullName evidence="4 5">Coiled-coil domain containing 174</fullName>
    </submittedName>
</protein>
<evidence type="ECO:0000256" key="2">
    <source>
        <dbReference type="SAM" id="MobiDB-lite"/>
    </source>
</evidence>
<dbReference type="InterPro" id="IPR057464">
    <property type="entry name" value="CCDC174_GRSR"/>
</dbReference>
<gene>
    <name evidence="5" type="primary">CCDC174</name>
    <name evidence="4" type="ORF">mRhiFer1_002245</name>
</gene>
<evidence type="ECO:0000259" key="3">
    <source>
        <dbReference type="Pfam" id="PF25449"/>
    </source>
</evidence>
<feature type="compositionally biased region" description="Polar residues" evidence="2">
    <location>
        <begin position="326"/>
        <end position="336"/>
    </location>
</feature>
<feature type="compositionally biased region" description="Basic and acidic residues" evidence="2">
    <location>
        <begin position="302"/>
        <end position="313"/>
    </location>
</feature>
<dbReference type="PANTHER" id="PTHR15885:SF1">
    <property type="entry name" value="COILED-COIL DOMAIN-CONTAINING PROTEIN 174"/>
    <property type="match status" value="1"/>
</dbReference>
<organism evidence="5 6">
    <name type="scientific">Rhinolophus ferrumequinum</name>
    <name type="common">Greater horseshoe bat</name>
    <dbReference type="NCBI Taxonomy" id="59479"/>
    <lineage>
        <taxon>Eukaryota</taxon>
        <taxon>Metazoa</taxon>
        <taxon>Chordata</taxon>
        <taxon>Craniata</taxon>
        <taxon>Vertebrata</taxon>
        <taxon>Euteleostomi</taxon>
        <taxon>Mammalia</taxon>
        <taxon>Eutheria</taxon>
        <taxon>Laurasiatheria</taxon>
        <taxon>Chiroptera</taxon>
        <taxon>Yinpterochiroptera</taxon>
        <taxon>Rhinolophoidea</taxon>
        <taxon>Rhinolophidae</taxon>
        <taxon>Rhinolophinae</taxon>
        <taxon>Rhinolophus</taxon>
    </lineage>
</organism>
<evidence type="ECO:0000256" key="1">
    <source>
        <dbReference type="ARBA" id="ARBA00023054"/>
    </source>
</evidence>
<dbReference type="Pfam" id="PF25449">
    <property type="entry name" value="CCDC174_GRSR"/>
    <property type="match status" value="1"/>
</dbReference>
<dbReference type="EMBL" id="JACAGC010000016">
    <property type="protein sequence ID" value="KAF6312603.1"/>
    <property type="molecule type" value="Genomic_DNA"/>
</dbReference>
<evidence type="ECO:0000313" key="6">
    <source>
        <dbReference type="Proteomes" id="UP000472240"/>
    </source>
</evidence>
<dbReference type="GO" id="GO:0005634">
    <property type="term" value="C:nucleus"/>
    <property type="evidence" value="ECO:0007669"/>
    <property type="project" value="TreeGrafter"/>
</dbReference>
<sequence>MDRRKKPLEVTASSLVDLKAELFRKQEEFKQEKLLKDSGVLGKPKTTNKKSSIWSKQNAGVSNRAEKDAEQKIEEQKTLDKAREKLEEKAKLYEKMTKGDFIDEEVEDVYLVDFTQKLIDKHKEMQAFGASRDSIKAAERDDDEENISDKDIPPPQDPSEEWVDYVDSLGRSRRCMKKDLPHLLEMDKNLQGRLFVSAANEKTLLSEDMRKELQRQQWEEEEREALKRPMGPIHYEDIRENDGDGIGPLPAVPDAVSAPHVAVQSSKVEVIIQERKDTRPGVPHVREWDRGKEFSFGYWSKRQSDLRAERDPEFAPPSDYYVGQKRTGSFCNQTWSRPAPTQEDPERHPGQSHDPSCSHTSSTPAPSSSPQAPTVTFETLDDMISYYKQVT</sequence>
<keyword evidence="1" id="KW-0175">Coiled coil</keyword>
<reference evidence="4 7" key="4">
    <citation type="journal article" date="2020" name="Nature">
        <title>Six reference-quality genomes reveal evolution of bat adaptations.</title>
        <authorList>
            <person name="Jebb D."/>
            <person name="Huang Z."/>
            <person name="Pippel M."/>
            <person name="Hughes G.M."/>
            <person name="Lavrichenko K."/>
            <person name="Devanna P."/>
            <person name="Winkler S."/>
            <person name="Jermiin L.S."/>
            <person name="Skirmuntt E.C."/>
            <person name="Katzourakis A."/>
            <person name="Burkitt-Gray L."/>
            <person name="Ray D.A."/>
            <person name="Sullivan K.A.M."/>
            <person name="Roscito J.G."/>
            <person name="Kirilenko B.M."/>
            <person name="Davalos L.M."/>
            <person name="Corthals A.P."/>
            <person name="Power M.L."/>
            <person name="Jones G."/>
            <person name="Ransome R.D."/>
            <person name="Dechmann D.K.N."/>
            <person name="Locatelli A.G."/>
            <person name="Puechmaille S.J."/>
            <person name="Fedrigo O."/>
            <person name="Jarvis E.D."/>
            <person name="Hiller M."/>
            <person name="Vernes S.C."/>
            <person name="Myers E.W."/>
            <person name="Teeling E.C."/>
        </authorList>
    </citation>
    <scope>NUCLEOTIDE SEQUENCE [LARGE SCALE GENOMIC DNA]</scope>
    <source>
        <strain evidence="4">MRhiFer1</strain>
        <tissue evidence="4">Lung</tissue>
    </source>
</reference>
<dbReference type="InterPro" id="IPR025066">
    <property type="entry name" value="CCDC174-like"/>
</dbReference>
<feature type="region of interest" description="Disordered" evidence="2">
    <location>
        <begin position="215"/>
        <end position="253"/>
    </location>
</feature>
<dbReference type="GeneTree" id="ENSGT00440000033958"/>
<feature type="compositionally biased region" description="Low complexity" evidence="2">
    <location>
        <begin position="355"/>
        <end position="376"/>
    </location>
</feature>
<accession>A0A671FF48</accession>
<reference evidence="5 6" key="2">
    <citation type="journal article" date="2018" name="Annu Rev Anim Biosci">
        <title>Bat Biology, Genomes, and the Bat1K Project: To Generate Chromosome-Level Genomes for All Living Bat Species.</title>
        <authorList>
            <person name="Teeling E.C."/>
            <person name="Vernes S.C."/>
            <person name="Davalos L.M."/>
            <person name="Ray D.A."/>
            <person name="Gilbert M.T.P."/>
            <person name="Myers E."/>
        </authorList>
    </citation>
    <scope>NUCLEOTIDE SEQUENCE</scope>
</reference>
<dbReference type="Proteomes" id="UP000585614">
    <property type="component" value="Unassembled WGS sequence"/>
</dbReference>
<feature type="compositionally biased region" description="Polar residues" evidence="2">
    <location>
        <begin position="49"/>
        <end position="61"/>
    </location>
</feature>
<evidence type="ECO:0000313" key="4">
    <source>
        <dbReference type="EMBL" id="KAF6312603.1"/>
    </source>
</evidence>
<dbReference type="Proteomes" id="UP000472240">
    <property type="component" value="Chromosome 17"/>
</dbReference>